<keyword evidence="3" id="KW-0732">Signal</keyword>
<dbReference type="EMBL" id="JALIDZ010000011">
    <property type="protein sequence ID" value="MCT8974315.1"/>
    <property type="molecule type" value="Genomic_DNA"/>
</dbReference>
<evidence type="ECO:0000313" key="6">
    <source>
        <dbReference type="EMBL" id="MCT8974315.1"/>
    </source>
</evidence>
<keyword evidence="2" id="KW-0813">Transport</keyword>
<keyword evidence="7" id="KW-1185">Reference proteome</keyword>
<evidence type="ECO:0000259" key="5">
    <source>
        <dbReference type="Pfam" id="PF13458"/>
    </source>
</evidence>
<dbReference type="InterPro" id="IPR028081">
    <property type="entry name" value="Leu-bd"/>
</dbReference>
<proteinExistence type="inferred from homology"/>
<feature type="domain" description="Leucine-binding protein" evidence="5">
    <location>
        <begin position="31"/>
        <end position="371"/>
    </location>
</feature>
<evidence type="ECO:0000256" key="4">
    <source>
        <dbReference type="ARBA" id="ARBA00022970"/>
    </source>
</evidence>
<evidence type="ECO:0000256" key="1">
    <source>
        <dbReference type="ARBA" id="ARBA00010062"/>
    </source>
</evidence>
<dbReference type="InterPro" id="IPR028082">
    <property type="entry name" value="Peripla_BP_I"/>
</dbReference>
<dbReference type="CDD" id="cd19980">
    <property type="entry name" value="PBP1_ABC_ligand_binding-like"/>
    <property type="match status" value="1"/>
</dbReference>
<dbReference type="PANTHER" id="PTHR30483:SF6">
    <property type="entry name" value="PERIPLASMIC BINDING PROTEIN OF ABC TRANSPORTER FOR NATURAL AMINO ACIDS"/>
    <property type="match status" value="1"/>
</dbReference>
<sequence length="380" mass="41095">MNKIRNALSASIVIAAMGIIPNGTSAQGSNSVKIGLILPLSGAGTFEGQLGTEGARTVVDMINEDGGILGGRKVEIVEYDDKSSPEEGSSAARRAMDQDGVDAIVGNMFSPVALAMKEVTRDKILHVAIAPQHPNVTKEGHKWLFRMNETTLMRGANFSKFICENMDLKSVAILAINDDYGRNDAENFEKYFTDCGIEVKSVEFFQKTDTDFTVQVSKIRGIGPDGVYVAANAISQGATIYKQLKQLGYRGTIIASGGNISPKLVELSGSAIEGVFSVSPYVEDPNDALAVRWRDEYAKRFKNETSFVAALTAAGMEVVIKAMDKAGTSTDYDKIAQTIRDNKWDTVIGPVTFDDHGQAYINSYIVQVNDGLITTHSRAN</sequence>
<dbReference type="Pfam" id="PF13458">
    <property type="entry name" value="Peripla_BP_6"/>
    <property type="match status" value="1"/>
</dbReference>
<dbReference type="PANTHER" id="PTHR30483">
    <property type="entry name" value="LEUCINE-SPECIFIC-BINDING PROTEIN"/>
    <property type="match status" value="1"/>
</dbReference>
<gene>
    <name evidence="6" type="ORF">MUB46_20805</name>
</gene>
<dbReference type="InterPro" id="IPR000709">
    <property type="entry name" value="Leu_Ile_Val-bd"/>
</dbReference>
<evidence type="ECO:0000256" key="3">
    <source>
        <dbReference type="ARBA" id="ARBA00022729"/>
    </source>
</evidence>
<dbReference type="Proteomes" id="UP001320898">
    <property type="component" value="Unassembled WGS sequence"/>
</dbReference>
<keyword evidence="4" id="KW-0029">Amino-acid transport</keyword>
<dbReference type="Gene3D" id="3.40.50.2300">
    <property type="match status" value="2"/>
</dbReference>
<accession>A0AAW5R749</accession>
<name>A0AAW5R749_9HYPH</name>
<dbReference type="GO" id="GO:0006865">
    <property type="term" value="P:amino acid transport"/>
    <property type="evidence" value="ECO:0007669"/>
    <property type="project" value="UniProtKB-KW"/>
</dbReference>
<dbReference type="InterPro" id="IPR051010">
    <property type="entry name" value="BCAA_transport"/>
</dbReference>
<dbReference type="PRINTS" id="PR00337">
    <property type="entry name" value="LEUILEVALBP"/>
</dbReference>
<evidence type="ECO:0000256" key="2">
    <source>
        <dbReference type="ARBA" id="ARBA00022448"/>
    </source>
</evidence>
<evidence type="ECO:0000313" key="7">
    <source>
        <dbReference type="Proteomes" id="UP001320898"/>
    </source>
</evidence>
<comment type="similarity">
    <text evidence="1">Belongs to the leucine-binding protein family.</text>
</comment>
<reference evidence="6 7" key="1">
    <citation type="submission" date="2022-04" db="EMBL/GenBank/DDBJ databases">
        <authorList>
            <person name="Ye Y.-Q."/>
            <person name="Du Z.-J."/>
        </authorList>
    </citation>
    <scope>NUCLEOTIDE SEQUENCE [LARGE SCALE GENOMIC DNA]</scope>
    <source>
        <strain evidence="6 7">A6E488</strain>
    </source>
</reference>
<dbReference type="AlphaFoldDB" id="A0AAW5R749"/>
<dbReference type="SUPFAM" id="SSF53822">
    <property type="entry name" value="Periplasmic binding protein-like I"/>
    <property type="match status" value="1"/>
</dbReference>
<protein>
    <submittedName>
        <fullName evidence="6">ABC transporter substrate-binding protein</fullName>
    </submittedName>
</protein>
<dbReference type="RefSeq" id="WP_261617899.1">
    <property type="nucleotide sequence ID" value="NZ_JALIDZ010000011.1"/>
</dbReference>
<comment type="caution">
    <text evidence="6">The sequence shown here is derived from an EMBL/GenBank/DDBJ whole genome shotgun (WGS) entry which is preliminary data.</text>
</comment>
<organism evidence="6 7">
    <name type="scientific">Microbaculum marinisediminis</name>
    <dbReference type="NCBI Taxonomy" id="2931392"/>
    <lineage>
        <taxon>Bacteria</taxon>
        <taxon>Pseudomonadati</taxon>
        <taxon>Pseudomonadota</taxon>
        <taxon>Alphaproteobacteria</taxon>
        <taxon>Hyphomicrobiales</taxon>
        <taxon>Tepidamorphaceae</taxon>
        <taxon>Microbaculum</taxon>
    </lineage>
</organism>